<dbReference type="RefSeq" id="WP_121192419.1">
    <property type="nucleotide sequence ID" value="NZ_RBWV01000010.1"/>
</dbReference>
<keyword evidence="3" id="KW-1185">Reference proteome</keyword>
<dbReference type="InParanoid" id="A0A420XR36"/>
<sequence length="238" mass="26746">MPRLHRVSVLRKGYRRREVDEAVARLERAFAEHSPPAAAEVRRIGFELVRRGYEPSAVDRMLDRYEQRCIDAAVAGAPPWQVGDELAHDVGELHHQLDGPPGARFRRVSRLRKGYSVAEVDALVERCLAGLTGPLEGPQDPSADDVRLSSFRRARHGYAEAEVDEVFDRVIDLLLRQAGLRSALSAPFVPQVEQTGYWTGFEPPVAPVDEPEPVSSPDQEQQGHPQHPEERQEQAEQR</sequence>
<accession>A0A420XR36</accession>
<proteinExistence type="predicted"/>
<protein>
    <submittedName>
        <fullName evidence="2">DivIVA domain-containing protein</fullName>
    </submittedName>
</protein>
<reference evidence="2 3" key="1">
    <citation type="submission" date="2018-10" db="EMBL/GenBank/DDBJ databases">
        <title>Genomic Encyclopedia of Archaeal and Bacterial Type Strains, Phase II (KMG-II): from individual species to whole genera.</title>
        <authorList>
            <person name="Goeker M."/>
        </authorList>
    </citation>
    <scope>NUCLEOTIDE SEQUENCE [LARGE SCALE GENOMIC DNA]</scope>
    <source>
        <strain evidence="2 3">RP-AC37</strain>
    </source>
</reference>
<dbReference type="Proteomes" id="UP000281955">
    <property type="component" value="Unassembled WGS sequence"/>
</dbReference>
<feature type="region of interest" description="Disordered" evidence="1">
    <location>
        <begin position="199"/>
        <end position="238"/>
    </location>
</feature>
<dbReference type="AlphaFoldDB" id="A0A420XR36"/>
<comment type="caution">
    <text evidence="2">The sequence shown here is derived from an EMBL/GenBank/DDBJ whole genome shotgun (WGS) entry which is preliminary data.</text>
</comment>
<dbReference type="OrthoDB" id="3480096at2"/>
<dbReference type="EMBL" id="RBWV01000010">
    <property type="protein sequence ID" value="RKS77366.1"/>
    <property type="molecule type" value="Genomic_DNA"/>
</dbReference>
<name>A0A420XR36_9ACTN</name>
<evidence type="ECO:0000256" key="1">
    <source>
        <dbReference type="SAM" id="MobiDB-lite"/>
    </source>
</evidence>
<feature type="compositionally biased region" description="Basic and acidic residues" evidence="1">
    <location>
        <begin position="226"/>
        <end position="238"/>
    </location>
</feature>
<feature type="compositionally biased region" description="Low complexity" evidence="1">
    <location>
        <begin position="213"/>
        <end position="225"/>
    </location>
</feature>
<evidence type="ECO:0000313" key="2">
    <source>
        <dbReference type="EMBL" id="RKS77366.1"/>
    </source>
</evidence>
<organism evidence="2 3">
    <name type="scientific">Motilibacter peucedani</name>
    <dbReference type="NCBI Taxonomy" id="598650"/>
    <lineage>
        <taxon>Bacteria</taxon>
        <taxon>Bacillati</taxon>
        <taxon>Actinomycetota</taxon>
        <taxon>Actinomycetes</taxon>
        <taxon>Motilibacterales</taxon>
        <taxon>Motilibacteraceae</taxon>
        <taxon>Motilibacter</taxon>
    </lineage>
</organism>
<gene>
    <name evidence="2" type="ORF">CLV35_1052</name>
</gene>
<evidence type="ECO:0000313" key="3">
    <source>
        <dbReference type="Proteomes" id="UP000281955"/>
    </source>
</evidence>